<dbReference type="InterPro" id="IPR011335">
    <property type="entry name" value="Restrct_endonuc-II-like"/>
</dbReference>
<evidence type="ECO:0000313" key="3">
    <source>
        <dbReference type="Proteomes" id="UP000070138"/>
    </source>
</evidence>
<sequence length="119" mass="13940">MFKGAPTSSFVKALVLRRNMTVAEKIFWERIRNKKLQGLKFRRQHPQHLYILDFYCHSLQLGIEIDGPYHDASDQTIIDEHRTAALEAMGISIVRFTNYDVENHIDEVICRLVEIIKNI</sequence>
<dbReference type="InterPro" id="IPR047216">
    <property type="entry name" value="Endonuclease_DUF559_bact"/>
</dbReference>
<dbReference type="PANTHER" id="PTHR38590:SF1">
    <property type="entry name" value="BLL0828 PROTEIN"/>
    <property type="match status" value="1"/>
</dbReference>
<protein>
    <recommendedName>
        <fullName evidence="1">DUF559 domain-containing protein</fullName>
    </recommendedName>
</protein>
<organism evidence="2 3">
    <name type="scientific">Aequorivita aquimaris</name>
    <dbReference type="NCBI Taxonomy" id="1548749"/>
    <lineage>
        <taxon>Bacteria</taxon>
        <taxon>Pseudomonadati</taxon>
        <taxon>Bacteroidota</taxon>
        <taxon>Flavobacteriia</taxon>
        <taxon>Flavobacteriales</taxon>
        <taxon>Flavobacteriaceae</taxon>
        <taxon>Aequorivita</taxon>
    </lineage>
</organism>
<reference evidence="2 3" key="2">
    <citation type="journal article" date="2016" name="Int. J. Syst. Evol. Microbiol.">
        <title>Vitellibacter aquimaris sp. nov., a marine bacterium isolated from seawater.</title>
        <authorList>
            <person name="Thevarajoo S."/>
            <person name="Selvaratnam C."/>
            <person name="Goh K.M."/>
            <person name="Hong K.W."/>
            <person name="Chan X.Y."/>
            <person name="Chan K.G."/>
            <person name="Chong C.S."/>
        </authorList>
    </citation>
    <scope>NUCLEOTIDE SEQUENCE [LARGE SCALE GENOMIC DNA]</scope>
    <source>
        <strain evidence="2 3">D-24</strain>
    </source>
</reference>
<dbReference type="Proteomes" id="UP000070138">
    <property type="component" value="Unassembled WGS sequence"/>
</dbReference>
<gene>
    <name evidence="2" type="ORF">LS48_00380</name>
</gene>
<keyword evidence="3" id="KW-1185">Reference proteome</keyword>
<feature type="domain" description="DUF559" evidence="1">
    <location>
        <begin position="13"/>
        <end position="115"/>
    </location>
</feature>
<name>A0A137RLD1_9FLAO</name>
<accession>A0A137RLD1</accession>
<dbReference type="SUPFAM" id="SSF52980">
    <property type="entry name" value="Restriction endonuclease-like"/>
    <property type="match status" value="1"/>
</dbReference>
<dbReference type="Pfam" id="PF04480">
    <property type="entry name" value="DUF559"/>
    <property type="match status" value="1"/>
</dbReference>
<evidence type="ECO:0000313" key="2">
    <source>
        <dbReference type="EMBL" id="KXO00971.1"/>
    </source>
</evidence>
<reference evidence="3" key="1">
    <citation type="submission" date="2014-10" db="EMBL/GenBank/DDBJ databases">
        <title>Genome sequencing of Vitellibacter sp. D-24.</title>
        <authorList>
            <person name="Thevarajoo S."/>
            <person name="Selvaratnam C."/>
            <person name="Goh K.M."/>
            <person name="Chong C.S."/>
        </authorList>
    </citation>
    <scope>NUCLEOTIDE SEQUENCE [LARGE SCALE GENOMIC DNA]</scope>
    <source>
        <strain evidence="3">D-24</strain>
    </source>
</reference>
<dbReference type="Gene3D" id="3.40.960.10">
    <property type="entry name" value="VSR Endonuclease"/>
    <property type="match status" value="1"/>
</dbReference>
<dbReference type="STRING" id="1548749.LS48_00380"/>
<comment type="caution">
    <text evidence="2">The sequence shown here is derived from an EMBL/GenBank/DDBJ whole genome shotgun (WGS) entry which is preliminary data.</text>
</comment>
<dbReference type="PANTHER" id="PTHR38590">
    <property type="entry name" value="BLL0828 PROTEIN"/>
    <property type="match status" value="1"/>
</dbReference>
<dbReference type="AlphaFoldDB" id="A0A137RLD1"/>
<proteinExistence type="predicted"/>
<dbReference type="EMBL" id="JRWG01000001">
    <property type="protein sequence ID" value="KXO00971.1"/>
    <property type="molecule type" value="Genomic_DNA"/>
</dbReference>
<evidence type="ECO:0000259" key="1">
    <source>
        <dbReference type="Pfam" id="PF04480"/>
    </source>
</evidence>
<dbReference type="CDD" id="cd01038">
    <property type="entry name" value="Endonuclease_DUF559"/>
    <property type="match status" value="1"/>
</dbReference>
<dbReference type="InterPro" id="IPR007569">
    <property type="entry name" value="DUF559"/>
</dbReference>